<feature type="compositionally biased region" description="Basic and acidic residues" evidence="1">
    <location>
        <begin position="598"/>
        <end position="607"/>
    </location>
</feature>
<comment type="caution">
    <text evidence="2">The sequence shown here is derived from an EMBL/GenBank/DDBJ whole genome shotgun (WGS) entry which is preliminary data.</text>
</comment>
<feature type="region of interest" description="Disordered" evidence="1">
    <location>
        <begin position="248"/>
        <end position="282"/>
    </location>
</feature>
<feature type="region of interest" description="Disordered" evidence="1">
    <location>
        <begin position="158"/>
        <end position="188"/>
    </location>
</feature>
<proteinExistence type="predicted"/>
<feature type="region of interest" description="Disordered" evidence="1">
    <location>
        <begin position="407"/>
        <end position="454"/>
    </location>
</feature>
<feature type="compositionally biased region" description="Basic and acidic residues" evidence="1">
    <location>
        <begin position="312"/>
        <end position="328"/>
    </location>
</feature>
<feature type="compositionally biased region" description="Basic and acidic residues" evidence="1">
    <location>
        <begin position="213"/>
        <end position="225"/>
    </location>
</feature>
<feature type="region of interest" description="Disordered" evidence="1">
    <location>
        <begin position="573"/>
        <end position="642"/>
    </location>
</feature>
<keyword evidence="3" id="KW-1185">Reference proteome</keyword>
<sequence length="2488" mass="279409">MRCFEEETEITDEILETVQQAGILGDTDDEDDEVYRVGDSQFIRDVPMKLRYIPSRSSLNSSFTSMSEVALNKLDVNEVVSNEFVKVESSEPARKIEDVESFENLLSEGFLSQEGYVEEDNKHCSFQRTECPSSPFDVALMDRESVLAFPVSTSHKDATTNVPRNISVGQETSAGQTTEMSEDTSRELDKSLSTQLYYSTEYTNMKIGVDDAKESKENGKEKIDENINNESQRMSEDLDMLEQDVKRGCRNPENRGENVDSAKEIIDDSDTNSSPRKDKRKCMSKGKIFQFLDKSIDKEVKTNEILKIRIQRSDSSESRLERSRSEKMRKGKVINLKEINKHSEKKNENVKEGKFSLKKKKKDVLLDILEGSEESELERSSNKMTHSDELGVSSRKKKRDAFAFIFESPDENDHDENDLVPSVSENTKVRDLDRIDAHCENKNDKSKKKSGKKKKDVFDFIFESPDENELAPSISENNKNRHLKRINALLEKKNDKPGCCSVIKQCEKKTTKKEKGFGFSNDIKNTTEDSRQSTTIELRCRGVGMETKLNAGRKVKKRQSSFFELLEETAKEEGSETEVRISSEGKHSLKKAKRHKTDRKEYDEKSKVLQPLKNNKRSLASVSCKLTKEEPNDEGAEESDDEVLLKESNIKIMNIGCSNSMDSHFKYKDKNKIRNFNDYFVSGDGSDEIDSENEVTHPAQHRVTCQGVSTGVSWSNRKKTMNFQKILEDDSNEDKYDYNHSREFNPNQHKPINACRRIKSKKTMHSKKKKQETICFESTDSTISSVDLSSQIIYAINSQEFQNDECIEGSGSLWKNKNDDKLINNVFLELPGNIPNTSKKRKGMICCDVENKLEKGHIGNGKKLKRKNVKIAKGRKVIARKKITNKRRPFTVSHTGSTWVVNTIDGETPNIQKLEPSTLNSSPRKVDIGLSPIKSQESENLEYPLLAYVMCPSPQSYVRPTPDSSLCGEPFATSTQTGVSNLHKNYEGTTSNCNNVLGSLFALSNLAKSSSPDCSSYAIDDSSDKVSKDKKSETLVALENNETYLVCSNQTPTVHLTQDGSVRGLEDQNNLKSSKLNVSDKYCVPDSRTSISQPSNCFENQSEDNESDVEFHEQCRILSSFEQNFVNMRTSVFHEDERLKSLTLSCASSEMKDARSPRNFSFSPKHSNDSAFQNLNKESQVILGEISPQIPLQTNEGVRNVPVRDDNEKSKDDSETPDLCMDNGFSCFEIIHGEKDKDGDETPDDLQTNNEALPIDEYISNEGDYSINQDKSGQRIYCRFSCSETTQGEIDKNNDDIPNNLAINDEVLSKEKYLPIEEDDSTNQGKSGQNRNNVTHLEDYNPIKKSICPKNCVDESHSFAKASIGHEKTVPNHKNLSEYPKADVCLSSEDNRYEMEERCGKDEAGSHAYKQCTPTEMKERCANKNQSSFNKNTKNICEPEILLEDHGADLGTSYCPELTADKDISSNIGIVLCEETTPDLRLVIDDTSGNLEPANISASNILSCNDSNQRKDVSQIHIDESVKVNNIGEENDSSIVFIDLCKDSNSTSESEGDKIYFISRTPSKDYDVSMSKEKPTSSHSFRAKTDSVSVGSVGSAGNSVEISEDLKTKRTIMLNPSRLAPIDDNVSVSKTKPKHSCRQKDDFGRVRCNISTVSSVEVFEDSSSKSGDKEIISANKVSANNSLKEVEAYETMGCDNIKDKTGANEIVSNYGDFEDGPSEITSRPLKRIEINSNRKPSELIQLCTSLCQNKGRPLSDKVSSQIKKRKRAKKRALHNEISNDLKHIGADIALLHQEDSNELVKLPQKNDHSEAIQCETSSLMPDTNITDYDCIPSRSYETSVRQCQERTFNTESVSDCLSLQKKKNQIRKIKKRRKLLSSDELVVNSPNILKKKGSVETLSAREEFNKAGKIGEVKSKNQNKTTISVNSNDAAEASLSSNFKEEEDAGNLWSNSTTVSTNLSCSKKKINKLSGIVNVESDKKGNMDCSRNKNKGNLSKTERLTLEHLTSTIQDGKRKERINKKYKKNRNCHTSKRFKSTNSQAVAEESVVRKLVWEISELGTYDSHPSRNFQLVEKSDKTSAECKFIVSDNFNGSQNSRAKFYPSESQWTTIKSKKSKISDSQLTNTDESAQRYGFIVNQGEACTNICNEDSCAIDDVIKAANVNDSSRSKALAEIVNSLNTVSKCGDAEREPIAAVKPTLNDRVSNKTWKKQKAKPRSCGASLTDISPIRYQTLSYEGSISTKNQKAEVSSCDGSLMDVSPNRSQTLSHDESISNKNLKKQQPKAKSRGNSLIKFSPNRSQTHDESTLIGIENPCFDAKVLFKYKKLKVHANARLTKRLNCTMPLPSRNRDDRIKSAMKGAEKNYASMQNNESNSLTKSRRLSRDVNSGRNLGLIDQERNYRNNKLALSSPQSVPFVPPKKKLFSPWLDKLNSPESSPNPIASTPYQKFSNSPINTKLSDISDIPLTKKKRRGDSSNGTSRLSLKNDTR</sequence>
<feature type="compositionally biased region" description="Basic residues" evidence="1">
    <location>
        <begin position="588"/>
        <end position="597"/>
    </location>
</feature>
<feature type="compositionally biased region" description="Basic and acidic residues" evidence="1">
    <location>
        <begin position="427"/>
        <end position="444"/>
    </location>
</feature>
<accession>A0AA88HLE4</accession>
<feature type="compositionally biased region" description="Basic and acidic residues" evidence="1">
    <location>
        <begin position="573"/>
        <end position="587"/>
    </location>
</feature>
<feature type="compositionally biased region" description="Basic and acidic residues" evidence="1">
    <location>
        <begin position="377"/>
        <end position="389"/>
    </location>
</feature>
<feature type="compositionally biased region" description="Basic residues" evidence="1">
    <location>
        <begin position="2276"/>
        <end position="2286"/>
    </location>
</feature>
<feature type="compositionally biased region" description="Acidic residues" evidence="1">
    <location>
        <begin position="408"/>
        <end position="418"/>
    </location>
</feature>
<feature type="region of interest" description="Disordered" evidence="1">
    <location>
        <begin position="2250"/>
        <end position="2299"/>
    </location>
</feature>
<feature type="compositionally biased region" description="Acidic residues" evidence="1">
    <location>
        <begin position="631"/>
        <end position="642"/>
    </location>
</feature>
<feature type="compositionally biased region" description="Basic and acidic residues" evidence="1">
    <location>
        <begin position="248"/>
        <end position="266"/>
    </location>
</feature>
<reference evidence="2" key="1">
    <citation type="submission" date="2023-07" db="EMBL/GenBank/DDBJ databases">
        <title>Chromosome-level genome assembly of Artemia franciscana.</title>
        <authorList>
            <person name="Jo E."/>
        </authorList>
    </citation>
    <scope>NUCLEOTIDE SEQUENCE</scope>
    <source>
        <tissue evidence="2">Whole body</tissue>
    </source>
</reference>
<feature type="region of interest" description="Disordered" evidence="1">
    <location>
        <begin position="213"/>
        <end position="235"/>
    </location>
</feature>
<feature type="compositionally biased region" description="Basic residues" evidence="1">
    <location>
        <begin position="445"/>
        <end position="454"/>
    </location>
</feature>
<evidence type="ECO:0000256" key="1">
    <source>
        <dbReference type="SAM" id="MobiDB-lite"/>
    </source>
</evidence>
<dbReference type="EMBL" id="JAVRJZ010000015">
    <property type="protein sequence ID" value="KAK2712444.1"/>
    <property type="molecule type" value="Genomic_DNA"/>
</dbReference>
<dbReference type="Proteomes" id="UP001187531">
    <property type="component" value="Unassembled WGS sequence"/>
</dbReference>
<feature type="region of interest" description="Disordered" evidence="1">
    <location>
        <begin position="312"/>
        <end position="331"/>
    </location>
</feature>
<feature type="region of interest" description="Disordered" evidence="1">
    <location>
        <begin position="2363"/>
        <end position="2396"/>
    </location>
</feature>
<feature type="region of interest" description="Disordered" evidence="1">
    <location>
        <begin position="1195"/>
        <end position="1218"/>
    </location>
</feature>
<feature type="region of interest" description="Disordered" evidence="1">
    <location>
        <begin position="2427"/>
        <end position="2488"/>
    </location>
</feature>
<name>A0AA88HLE4_ARTSF</name>
<feature type="compositionally biased region" description="Basic and acidic residues" evidence="1">
    <location>
        <begin position="1202"/>
        <end position="1214"/>
    </location>
</feature>
<feature type="region of interest" description="Disordered" evidence="1">
    <location>
        <begin position="372"/>
        <end position="393"/>
    </location>
</feature>
<feature type="compositionally biased region" description="Polar residues" evidence="1">
    <location>
        <begin position="2432"/>
        <end position="2458"/>
    </location>
</feature>
<feature type="compositionally biased region" description="Polar residues" evidence="1">
    <location>
        <begin position="159"/>
        <end position="179"/>
    </location>
</feature>
<protein>
    <submittedName>
        <fullName evidence="2">Uncharacterized protein</fullName>
    </submittedName>
</protein>
<evidence type="ECO:0000313" key="3">
    <source>
        <dbReference type="Proteomes" id="UP001187531"/>
    </source>
</evidence>
<gene>
    <name evidence="2" type="ORF">QYM36_011211</name>
</gene>
<evidence type="ECO:0000313" key="2">
    <source>
        <dbReference type="EMBL" id="KAK2712444.1"/>
    </source>
</evidence>
<organism evidence="2 3">
    <name type="scientific">Artemia franciscana</name>
    <name type="common">Brine shrimp</name>
    <name type="synonym">Artemia sanfranciscana</name>
    <dbReference type="NCBI Taxonomy" id="6661"/>
    <lineage>
        <taxon>Eukaryota</taxon>
        <taxon>Metazoa</taxon>
        <taxon>Ecdysozoa</taxon>
        <taxon>Arthropoda</taxon>
        <taxon>Crustacea</taxon>
        <taxon>Branchiopoda</taxon>
        <taxon>Anostraca</taxon>
        <taxon>Artemiidae</taxon>
        <taxon>Artemia</taxon>
    </lineage>
</organism>
<feature type="compositionally biased region" description="Polar residues" evidence="1">
    <location>
        <begin position="2365"/>
        <end position="2376"/>
    </location>
</feature>